<dbReference type="GeneID" id="20646886"/>
<evidence type="ECO:0000256" key="1">
    <source>
        <dbReference type="SAM" id="Phobius"/>
    </source>
</evidence>
<dbReference type="RefSeq" id="XP_009530456.1">
    <property type="nucleotide sequence ID" value="XM_009532161.1"/>
</dbReference>
<dbReference type="EMBL" id="JH159156">
    <property type="protein sequence ID" value="EGZ13027.1"/>
    <property type="molecule type" value="Genomic_DNA"/>
</dbReference>
<reference evidence="2 3" key="1">
    <citation type="journal article" date="2006" name="Science">
        <title>Phytophthora genome sequences uncover evolutionary origins and mechanisms of pathogenesis.</title>
        <authorList>
            <person name="Tyler B.M."/>
            <person name="Tripathy S."/>
            <person name="Zhang X."/>
            <person name="Dehal P."/>
            <person name="Jiang R.H."/>
            <person name="Aerts A."/>
            <person name="Arredondo F.D."/>
            <person name="Baxter L."/>
            <person name="Bensasson D."/>
            <person name="Beynon J.L."/>
            <person name="Chapman J."/>
            <person name="Damasceno C.M."/>
            <person name="Dorrance A.E."/>
            <person name="Dou D."/>
            <person name="Dickerman A.W."/>
            <person name="Dubchak I.L."/>
            <person name="Garbelotto M."/>
            <person name="Gijzen M."/>
            <person name="Gordon S.G."/>
            <person name="Govers F."/>
            <person name="Grunwald N.J."/>
            <person name="Huang W."/>
            <person name="Ivors K.L."/>
            <person name="Jones R.W."/>
            <person name="Kamoun S."/>
            <person name="Krampis K."/>
            <person name="Lamour K.H."/>
            <person name="Lee M.K."/>
            <person name="McDonald W.H."/>
            <person name="Medina M."/>
            <person name="Meijer H.J."/>
            <person name="Nordberg E.K."/>
            <person name="Maclean D.J."/>
            <person name="Ospina-Giraldo M.D."/>
            <person name="Morris P.F."/>
            <person name="Phuntumart V."/>
            <person name="Putnam N.H."/>
            <person name="Rash S."/>
            <person name="Rose J.K."/>
            <person name="Sakihama Y."/>
            <person name="Salamov A.A."/>
            <person name="Savidor A."/>
            <person name="Scheuring C.F."/>
            <person name="Smith B.M."/>
            <person name="Sobral B.W."/>
            <person name="Terry A."/>
            <person name="Torto-Alalibo T.A."/>
            <person name="Win J."/>
            <person name="Xu Z."/>
            <person name="Zhang H."/>
            <person name="Grigoriev I.V."/>
            <person name="Rokhsar D.S."/>
            <person name="Boore J.L."/>
        </authorList>
    </citation>
    <scope>NUCLEOTIDE SEQUENCE [LARGE SCALE GENOMIC DNA]</scope>
    <source>
        <strain evidence="2 3">P6497</strain>
    </source>
</reference>
<feature type="transmembrane region" description="Helical" evidence="1">
    <location>
        <begin position="146"/>
        <end position="169"/>
    </location>
</feature>
<evidence type="ECO:0000313" key="2">
    <source>
        <dbReference type="EMBL" id="EGZ13027.1"/>
    </source>
</evidence>
<accession>G4ZSD1</accession>
<organism evidence="2 3">
    <name type="scientific">Phytophthora sojae (strain P6497)</name>
    <name type="common">Soybean stem and root rot agent</name>
    <name type="synonym">Phytophthora megasperma f. sp. glycines</name>
    <dbReference type="NCBI Taxonomy" id="1094619"/>
    <lineage>
        <taxon>Eukaryota</taxon>
        <taxon>Sar</taxon>
        <taxon>Stramenopiles</taxon>
        <taxon>Oomycota</taxon>
        <taxon>Peronosporomycetes</taxon>
        <taxon>Peronosporales</taxon>
        <taxon>Peronosporaceae</taxon>
        <taxon>Phytophthora</taxon>
    </lineage>
</organism>
<dbReference type="AlphaFoldDB" id="G4ZSD1"/>
<name>G4ZSD1_PHYSP</name>
<dbReference type="InParanoid" id="G4ZSD1"/>
<feature type="transmembrane region" description="Helical" evidence="1">
    <location>
        <begin position="196"/>
        <end position="213"/>
    </location>
</feature>
<protein>
    <submittedName>
        <fullName evidence="2">Uncharacterized protein</fullName>
    </submittedName>
</protein>
<dbReference type="STRING" id="1094619.G4ZSD1"/>
<keyword evidence="1" id="KW-0472">Membrane</keyword>
<keyword evidence="1" id="KW-0812">Transmembrane</keyword>
<keyword evidence="1" id="KW-1133">Transmembrane helix</keyword>
<dbReference type="Proteomes" id="UP000002640">
    <property type="component" value="Unassembled WGS sequence"/>
</dbReference>
<proteinExistence type="predicted"/>
<evidence type="ECO:0000313" key="3">
    <source>
        <dbReference type="Proteomes" id="UP000002640"/>
    </source>
</evidence>
<sequence>MISIGLRLGEEVERTLDSLVAQELLFLNHETRKASESAQRTLSGELFFNNNSKHKRSSSVRTSETVAERRYSRQPSYRSLSPEQQHLALVENTLKLLFQCEYLALMEYVECAVPVLYGIYLSVLCQLQNRQYYPQVQGMTPDQLEAMLTTMAVYVALEISSFIAMHVLLERKFKLAALFHVAFVLETHASQVQSRLFVWIVFILQLALQHYGVDFTCRFTWVS</sequence>
<dbReference type="SMR" id="G4ZSD1"/>
<keyword evidence="3" id="KW-1185">Reference proteome</keyword>
<dbReference type="KEGG" id="psoj:PHYSODRAFT_334854"/>
<gene>
    <name evidence="2" type="ORF">PHYSODRAFT_334854</name>
</gene>